<dbReference type="EMBL" id="JAUOEM010000003">
    <property type="protein sequence ID" value="MDO5987474.1"/>
    <property type="molecule type" value="Genomic_DNA"/>
</dbReference>
<comment type="caution">
    <text evidence="1">The sequence shown here is derived from an EMBL/GenBank/DDBJ whole genome shotgun (WGS) entry which is preliminary data.</text>
</comment>
<accession>A0ABT8X1J6</accession>
<keyword evidence="2" id="KW-1185">Reference proteome</keyword>
<feature type="non-terminal residue" evidence="1">
    <location>
        <position position="1"/>
    </location>
</feature>
<dbReference type="Proteomes" id="UP001176891">
    <property type="component" value="Unassembled WGS sequence"/>
</dbReference>
<name>A0ABT8X1J6_9FLAO</name>
<reference evidence="1" key="1">
    <citation type="submission" date="2023-07" db="EMBL/GenBank/DDBJ databases">
        <title>Two novel species in the genus Flavivirga.</title>
        <authorList>
            <person name="Kwon K."/>
        </authorList>
    </citation>
    <scope>NUCLEOTIDE SEQUENCE</scope>
    <source>
        <strain evidence="1">KACC 14157</strain>
    </source>
</reference>
<organism evidence="1 2">
    <name type="scientific">Flavivirga amylovorans</name>
    <dbReference type="NCBI Taxonomy" id="870486"/>
    <lineage>
        <taxon>Bacteria</taxon>
        <taxon>Pseudomonadati</taxon>
        <taxon>Bacteroidota</taxon>
        <taxon>Flavobacteriia</taxon>
        <taxon>Flavobacteriales</taxon>
        <taxon>Flavobacteriaceae</taxon>
        <taxon>Flavivirga</taxon>
    </lineage>
</organism>
<evidence type="ECO:0000313" key="2">
    <source>
        <dbReference type="Proteomes" id="UP001176891"/>
    </source>
</evidence>
<evidence type="ECO:0008006" key="3">
    <source>
        <dbReference type="Google" id="ProtNLM"/>
    </source>
</evidence>
<protein>
    <recommendedName>
        <fullName evidence="3">Gliding motility-associated C-terminal domain-containing protein</fullName>
    </recommendedName>
</protein>
<evidence type="ECO:0000313" key="1">
    <source>
        <dbReference type="EMBL" id="MDO5987474.1"/>
    </source>
</evidence>
<sequence length="557" mass="56585">TITFTSAVTGSGVAPSLNCTTTAGINFIDPAIIGISCNPTADDYQEALANDGSIATNANPLVYSVTGDTFIDTNNDDILDAGFSISNLPSGLTARFILSNSDTTATLELIGNAINNNIADNVGALTITFTAGVTGSGVAPTVNCTTTAGINFIDPVIGISCNPTANDYQEAVANDGSIATNANPLEYSITGGTFIDTNNDDILDAGFSISNLPSGLTARFILSNSDTTATLELIGNAINNNIADNVGALTITFTAGVTGSGVVPTVNCTTTAGINFIGPVIGISCNPTANDYQEALANDGSIATNANPLEYSITGGTFIDTNNDDILDAGFSISNLPSGLTARFILSNSDTTATLELIGNAINNNSADNVGALTITFTAGVTGSGVVPTVNCTTTAGINFIGPVIGISCNPTANDYQEALANDGSIATNANPLEYSITGGTFIDTNNDDILDGGFSISNLPSGLTARFILSNSDTTATLELIGNATNNNSADNVGALTITFTAGVTGSGVAPTVNCTTTAGINFRDNFNIDARMRHGKFFLNGSEQPMVTGTGRNAN</sequence>
<gene>
    <name evidence="1" type="ORF">Q4Q39_08710</name>
</gene>
<dbReference type="RefSeq" id="WP_303282035.1">
    <property type="nucleotide sequence ID" value="NZ_JAUOEM010000003.1"/>
</dbReference>
<proteinExistence type="predicted"/>